<feature type="domain" description="PRANC" evidence="2">
    <location>
        <begin position="4"/>
        <end position="105"/>
    </location>
</feature>
<sequence>MLSAFLTNTTDDNELSRYINDPKVQEIYECCEEKFPIYSCNLKEHIDAGSTRNQLLHGALESMDDICKEQPKEHFTQSKVSWNVIPPEIKLNILKHLSNEDLSEIQQNKTSEAKKKDPQPFRSQMHII</sequence>
<reference evidence="3 4" key="1">
    <citation type="submission" date="2015-01" db="EMBL/GenBank/DDBJ databases">
        <title>Genome Sequencing of Rickettsiales.</title>
        <authorList>
            <person name="Daugherty S.C."/>
            <person name="Su Q."/>
            <person name="Abolude K."/>
            <person name="Beier-Sexton M."/>
            <person name="Carlyon J.A."/>
            <person name="Carter R."/>
            <person name="Day N.P."/>
            <person name="Dumler S.J."/>
            <person name="Dyachenko V."/>
            <person name="Godinez A."/>
            <person name="Kurtti T.J."/>
            <person name="Lichay M."/>
            <person name="Mullins K.E."/>
            <person name="Ott S."/>
            <person name="Pappas-Brown V."/>
            <person name="Paris D.H."/>
            <person name="Patel P."/>
            <person name="Richards A.L."/>
            <person name="Sadzewicz L."/>
            <person name="Sears K."/>
            <person name="Seidman D."/>
            <person name="Sengamalay N."/>
            <person name="Stenos J."/>
            <person name="Tallon L.J."/>
            <person name="Vincent G."/>
            <person name="Fraser C.M."/>
            <person name="Munderloh U."/>
            <person name="Dunning-Hotopp J.C."/>
        </authorList>
    </citation>
    <scope>NUCLEOTIDE SEQUENCE [LARGE SCALE GENOMIC DNA]</scope>
    <source>
        <strain evidence="3 4">TA716</strain>
    </source>
</reference>
<dbReference type="InterPro" id="IPR018272">
    <property type="entry name" value="PRANC_domain"/>
</dbReference>
<dbReference type="RefSeq" id="WP_252831188.1">
    <property type="nucleotide sequence ID" value="NZ_LAOA01000010.1"/>
</dbReference>
<evidence type="ECO:0000259" key="2">
    <source>
        <dbReference type="Pfam" id="PF09372"/>
    </source>
</evidence>
<gene>
    <name evidence="3" type="ORF">OTSTA716_0465</name>
</gene>
<dbReference type="AlphaFoldDB" id="A0A0F3PCL8"/>
<accession>A0A0F3PCL8</accession>
<dbReference type="PATRIC" id="fig|1359175.3.peg.3172"/>
<dbReference type="Proteomes" id="UP000033671">
    <property type="component" value="Unassembled WGS sequence"/>
</dbReference>
<evidence type="ECO:0000256" key="1">
    <source>
        <dbReference type="SAM" id="MobiDB-lite"/>
    </source>
</evidence>
<feature type="region of interest" description="Disordered" evidence="1">
    <location>
        <begin position="104"/>
        <end position="128"/>
    </location>
</feature>
<organism evidence="3 4">
    <name type="scientific">Orientia tsutsugamushi str. TA716</name>
    <dbReference type="NCBI Taxonomy" id="1359175"/>
    <lineage>
        <taxon>Bacteria</taxon>
        <taxon>Pseudomonadati</taxon>
        <taxon>Pseudomonadota</taxon>
        <taxon>Alphaproteobacteria</taxon>
        <taxon>Rickettsiales</taxon>
        <taxon>Rickettsiaceae</taxon>
        <taxon>Rickettsieae</taxon>
        <taxon>Orientia</taxon>
    </lineage>
</organism>
<protein>
    <submittedName>
        <fullName evidence="3">PRANC domain protein</fullName>
    </submittedName>
</protein>
<evidence type="ECO:0000313" key="4">
    <source>
        <dbReference type="Proteomes" id="UP000033671"/>
    </source>
</evidence>
<dbReference type="EMBL" id="LAOA01000010">
    <property type="protein sequence ID" value="KJV77014.1"/>
    <property type="molecule type" value="Genomic_DNA"/>
</dbReference>
<name>A0A0F3PCL8_ORITS</name>
<comment type="caution">
    <text evidence="3">The sequence shown here is derived from an EMBL/GenBank/DDBJ whole genome shotgun (WGS) entry which is preliminary data.</text>
</comment>
<dbReference type="Pfam" id="PF09372">
    <property type="entry name" value="PRANC"/>
    <property type="match status" value="1"/>
</dbReference>
<evidence type="ECO:0000313" key="3">
    <source>
        <dbReference type="EMBL" id="KJV77014.1"/>
    </source>
</evidence>
<proteinExistence type="predicted"/>